<comment type="caution">
    <text evidence="2">The sequence shown here is derived from an EMBL/GenBank/DDBJ whole genome shotgun (WGS) entry which is preliminary data.</text>
</comment>
<feature type="region of interest" description="Disordered" evidence="1">
    <location>
        <begin position="24"/>
        <end position="61"/>
    </location>
</feature>
<evidence type="ECO:0000313" key="3">
    <source>
        <dbReference type="Proteomes" id="UP001054945"/>
    </source>
</evidence>
<organism evidence="2 3">
    <name type="scientific">Caerostris extrusa</name>
    <name type="common">Bark spider</name>
    <name type="synonym">Caerostris bankana</name>
    <dbReference type="NCBI Taxonomy" id="172846"/>
    <lineage>
        <taxon>Eukaryota</taxon>
        <taxon>Metazoa</taxon>
        <taxon>Ecdysozoa</taxon>
        <taxon>Arthropoda</taxon>
        <taxon>Chelicerata</taxon>
        <taxon>Arachnida</taxon>
        <taxon>Araneae</taxon>
        <taxon>Araneomorphae</taxon>
        <taxon>Entelegynae</taxon>
        <taxon>Araneoidea</taxon>
        <taxon>Araneidae</taxon>
        <taxon>Caerostris</taxon>
    </lineage>
</organism>
<dbReference type="Proteomes" id="UP001054945">
    <property type="component" value="Unassembled WGS sequence"/>
</dbReference>
<evidence type="ECO:0000313" key="2">
    <source>
        <dbReference type="EMBL" id="GIY06303.1"/>
    </source>
</evidence>
<accession>A0AAV4QG19</accession>
<sequence>MINKSSVVSRLKIDYSNYKSTEFGANRKEERKEESMGELKKTQSCRGRKGHGRMGELSPEKVDGGREVELITFQRNGPFKDSDSCFPCLDLLEFIFMEYILMCIYIPEH</sequence>
<keyword evidence="3" id="KW-1185">Reference proteome</keyword>
<dbReference type="EMBL" id="BPLR01005945">
    <property type="protein sequence ID" value="GIY06303.1"/>
    <property type="molecule type" value="Genomic_DNA"/>
</dbReference>
<proteinExistence type="predicted"/>
<dbReference type="AlphaFoldDB" id="A0AAV4QG19"/>
<gene>
    <name evidence="2" type="ORF">CEXT_567211</name>
</gene>
<reference evidence="2 3" key="1">
    <citation type="submission" date="2021-06" db="EMBL/GenBank/DDBJ databases">
        <title>Caerostris extrusa draft genome.</title>
        <authorList>
            <person name="Kono N."/>
            <person name="Arakawa K."/>
        </authorList>
    </citation>
    <scope>NUCLEOTIDE SEQUENCE [LARGE SCALE GENOMIC DNA]</scope>
</reference>
<feature type="compositionally biased region" description="Basic and acidic residues" evidence="1">
    <location>
        <begin position="25"/>
        <end position="41"/>
    </location>
</feature>
<name>A0AAV4QG19_CAEEX</name>
<protein>
    <submittedName>
        <fullName evidence="2">Uncharacterized protein</fullName>
    </submittedName>
</protein>
<evidence type="ECO:0000256" key="1">
    <source>
        <dbReference type="SAM" id="MobiDB-lite"/>
    </source>
</evidence>